<dbReference type="EMBL" id="FRDJ01000001">
    <property type="protein sequence ID" value="SHN51532.1"/>
    <property type="molecule type" value="Genomic_DNA"/>
</dbReference>
<keyword evidence="1" id="KW-1133">Transmembrane helix</keyword>
<evidence type="ECO:0000313" key="2">
    <source>
        <dbReference type="EMBL" id="SHN51532.1"/>
    </source>
</evidence>
<feature type="transmembrane region" description="Helical" evidence="1">
    <location>
        <begin position="131"/>
        <end position="153"/>
    </location>
</feature>
<feature type="transmembrane region" description="Helical" evidence="1">
    <location>
        <begin position="106"/>
        <end position="125"/>
    </location>
</feature>
<evidence type="ECO:0008006" key="4">
    <source>
        <dbReference type="Google" id="ProtNLM"/>
    </source>
</evidence>
<dbReference type="STRING" id="1121883.SAMN02745226_00358"/>
<keyword evidence="1" id="KW-0812">Transmembrane</keyword>
<dbReference type="Proteomes" id="UP000184207">
    <property type="component" value="Unassembled WGS sequence"/>
</dbReference>
<protein>
    <recommendedName>
        <fullName evidence="4">Major Facilitator Superfamily protein</fullName>
    </recommendedName>
</protein>
<keyword evidence="3" id="KW-1185">Reference proteome</keyword>
<feature type="transmembrane region" description="Helical" evidence="1">
    <location>
        <begin position="385"/>
        <end position="406"/>
    </location>
</feature>
<evidence type="ECO:0000313" key="3">
    <source>
        <dbReference type="Proteomes" id="UP000184207"/>
    </source>
</evidence>
<feature type="transmembrane region" description="Helical" evidence="1">
    <location>
        <begin position="285"/>
        <end position="305"/>
    </location>
</feature>
<feature type="transmembrane region" description="Helical" evidence="1">
    <location>
        <begin position="317"/>
        <end position="335"/>
    </location>
</feature>
<proteinExistence type="predicted"/>
<feature type="transmembrane region" description="Helical" evidence="1">
    <location>
        <begin position="412"/>
        <end position="431"/>
    </location>
</feature>
<dbReference type="OrthoDB" id="41523at2"/>
<name>A0A1M7RZM3_FERGO</name>
<feature type="transmembrane region" description="Helical" evidence="1">
    <location>
        <begin position="36"/>
        <end position="54"/>
    </location>
</feature>
<sequence>MSRELKKKRLGNVRVKSMRSLAKKERQLNSKTIKDMIILLFGAFGLGTLLPTYIYSMSYLLNTYDLPKALLLAIFYSEIVIFILLRPYLTLLLELTRTAIGRRTPYLIVFGTLTAFLLTVVYSMIGNLTSASILLVVIFFFNFSVYVYTLALVGLFSDKQNYNYDNIIRFQSKMWFVIGALLSYAYSISTYKQKETVSYPAMIFLFSVFAVAFLIVEDKKYKIKLSPTEKTQIYESTKKNFVKLDISDLKNIFFKEGKNLSMLLNSYSFQYLLPLYVFFRTQDIFASAFAIFYYFLGSLFGLVITKFFQRIISVLENLTPMILVLTAALLVSIYLTTNISLIYLIVFFVAMLLEVTLKSVGKEVVKSNSLLTSTDRFQFLEDTRVCVNAANNLLLYLIIVLTGGLLDIFGSRISGVVLTVLILSNIIALKYSRVKIENKEKNKS</sequence>
<keyword evidence="1" id="KW-0472">Membrane</keyword>
<accession>A0A1M7RZM3</accession>
<gene>
    <name evidence="2" type="ORF">SAMN02745226_00358</name>
</gene>
<feature type="transmembrane region" description="Helical" evidence="1">
    <location>
        <begin position="174"/>
        <end position="191"/>
    </location>
</feature>
<feature type="transmembrane region" description="Helical" evidence="1">
    <location>
        <begin position="260"/>
        <end position="279"/>
    </location>
</feature>
<feature type="transmembrane region" description="Helical" evidence="1">
    <location>
        <begin position="197"/>
        <end position="216"/>
    </location>
</feature>
<feature type="transmembrane region" description="Helical" evidence="1">
    <location>
        <begin position="66"/>
        <end position="85"/>
    </location>
</feature>
<reference evidence="3" key="1">
    <citation type="submission" date="2016-12" db="EMBL/GenBank/DDBJ databases">
        <authorList>
            <person name="Varghese N."/>
            <person name="Submissions S."/>
        </authorList>
    </citation>
    <scope>NUCLEOTIDE SEQUENCE [LARGE SCALE GENOMIC DNA]</scope>
    <source>
        <strain evidence="3">DSM 13020</strain>
    </source>
</reference>
<dbReference type="AlphaFoldDB" id="A0A1M7RZM3"/>
<organism evidence="2 3">
    <name type="scientific">Fervidobacterium gondwanense DSM 13020</name>
    <dbReference type="NCBI Taxonomy" id="1121883"/>
    <lineage>
        <taxon>Bacteria</taxon>
        <taxon>Thermotogati</taxon>
        <taxon>Thermotogota</taxon>
        <taxon>Thermotogae</taxon>
        <taxon>Thermotogales</taxon>
        <taxon>Fervidobacteriaceae</taxon>
        <taxon>Fervidobacterium</taxon>
    </lineage>
</organism>
<evidence type="ECO:0000256" key="1">
    <source>
        <dbReference type="SAM" id="Phobius"/>
    </source>
</evidence>
<feature type="transmembrane region" description="Helical" evidence="1">
    <location>
        <begin position="341"/>
        <end position="357"/>
    </location>
</feature>
<dbReference type="RefSeq" id="WP_072757677.1">
    <property type="nucleotide sequence ID" value="NZ_FRDJ01000001.1"/>
</dbReference>